<dbReference type="OrthoDB" id="10018316at2759"/>
<dbReference type="PANTHER" id="PTHR23164">
    <property type="entry name" value="EARLY ENDOSOME ANTIGEN 1"/>
    <property type="match status" value="1"/>
</dbReference>
<accession>A0A8H7ADB8</accession>
<evidence type="ECO:0000313" key="7">
    <source>
        <dbReference type="EMBL" id="KAF7507030.1"/>
    </source>
</evidence>
<dbReference type="Gene3D" id="3.30.40.10">
    <property type="entry name" value="Zinc/RING finger domain, C3HC4 (zinc finger)"/>
    <property type="match status" value="1"/>
</dbReference>
<dbReference type="PROSITE" id="PS50178">
    <property type="entry name" value="ZF_FYVE"/>
    <property type="match status" value="1"/>
</dbReference>
<evidence type="ECO:0000256" key="3">
    <source>
        <dbReference type="ARBA" id="ARBA00022833"/>
    </source>
</evidence>
<dbReference type="InterPro" id="IPR011011">
    <property type="entry name" value="Znf_FYVE_PHD"/>
</dbReference>
<protein>
    <recommendedName>
        <fullName evidence="6">FYVE-type domain-containing protein</fullName>
    </recommendedName>
</protein>
<reference evidence="7" key="1">
    <citation type="submission" date="2020-02" db="EMBL/GenBank/DDBJ databases">
        <authorList>
            <person name="Palmer J.M."/>
        </authorList>
    </citation>
    <scope>NUCLEOTIDE SEQUENCE</scope>
    <source>
        <strain evidence="7">EPUS1.4</strain>
        <tissue evidence="7">Thallus</tissue>
    </source>
</reference>
<feature type="compositionally biased region" description="Polar residues" evidence="5">
    <location>
        <begin position="1"/>
        <end position="17"/>
    </location>
</feature>
<keyword evidence="8" id="KW-1185">Reference proteome</keyword>
<gene>
    <name evidence="7" type="ORF">GJ744_011054</name>
</gene>
<dbReference type="InterPro" id="IPR017455">
    <property type="entry name" value="Znf_FYVE-rel"/>
</dbReference>
<keyword evidence="1" id="KW-0479">Metal-binding</keyword>
<dbReference type="CDD" id="cd15760">
    <property type="entry name" value="FYVE_scVPS27p_like"/>
    <property type="match status" value="1"/>
</dbReference>
<evidence type="ECO:0000256" key="1">
    <source>
        <dbReference type="ARBA" id="ARBA00022723"/>
    </source>
</evidence>
<comment type="caution">
    <text evidence="7">The sequence shown here is derived from an EMBL/GenBank/DDBJ whole genome shotgun (WGS) entry which is preliminary data.</text>
</comment>
<feature type="region of interest" description="Disordered" evidence="5">
    <location>
        <begin position="217"/>
        <end position="281"/>
    </location>
</feature>
<evidence type="ECO:0000256" key="5">
    <source>
        <dbReference type="SAM" id="MobiDB-lite"/>
    </source>
</evidence>
<evidence type="ECO:0000259" key="6">
    <source>
        <dbReference type="PROSITE" id="PS50178"/>
    </source>
</evidence>
<proteinExistence type="predicted"/>
<evidence type="ECO:0000256" key="2">
    <source>
        <dbReference type="ARBA" id="ARBA00022771"/>
    </source>
</evidence>
<dbReference type="SUPFAM" id="SSF57903">
    <property type="entry name" value="FYVE/PHD zinc finger"/>
    <property type="match status" value="1"/>
</dbReference>
<dbReference type="Pfam" id="PF01363">
    <property type="entry name" value="FYVE"/>
    <property type="match status" value="1"/>
</dbReference>
<evidence type="ECO:0000313" key="8">
    <source>
        <dbReference type="Proteomes" id="UP000606974"/>
    </source>
</evidence>
<feature type="domain" description="FYVE-type" evidence="6">
    <location>
        <begin position="156"/>
        <end position="211"/>
    </location>
</feature>
<feature type="compositionally biased region" description="Polar residues" evidence="5">
    <location>
        <begin position="27"/>
        <end position="48"/>
    </location>
</feature>
<dbReference type="Proteomes" id="UP000606974">
    <property type="component" value="Unassembled WGS sequence"/>
</dbReference>
<name>A0A8H7ADB8_9EURO</name>
<feature type="compositionally biased region" description="Gly residues" evidence="5">
    <location>
        <begin position="253"/>
        <end position="263"/>
    </location>
</feature>
<dbReference type="AlphaFoldDB" id="A0A8H7ADB8"/>
<dbReference type="InterPro" id="IPR000306">
    <property type="entry name" value="Znf_FYVE"/>
</dbReference>
<dbReference type="EMBL" id="JAACFV010000076">
    <property type="protein sequence ID" value="KAF7507030.1"/>
    <property type="molecule type" value="Genomic_DNA"/>
</dbReference>
<feature type="region of interest" description="Disordered" evidence="5">
    <location>
        <begin position="71"/>
        <end position="101"/>
    </location>
</feature>
<sequence length="281" mass="30667">MALNHPTQTYTHPNNQLPLFGAHQISPADSATNSPNNASPTSPRSHTPLQYHVPGQVRQLRPMKSPLYVPAALRPTERPNKNPPTTPPKSMHGSLDSLEDGFAEGSVKDDIRSAPLDLVVANDWIADEELGEVTGEPTREHWKADQQSPSCDSPQCRSNFNLFTRRHHCRHCGHIFCSDHSGCLIPLNQEARFHPDGIPSRACDTCHRHYQKWDTARSLRRKNSVDGTSQDDGSSRTDFPTAGKPGLVSQGRSAGGPGGGGGTSSEQTVGSVPKDWAWSTF</sequence>
<dbReference type="PANTHER" id="PTHR23164:SF30">
    <property type="entry name" value="EARLY ENDOSOME ANTIGEN 1"/>
    <property type="match status" value="1"/>
</dbReference>
<organism evidence="7 8">
    <name type="scientific">Endocarpon pusillum</name>
    <dbReference type="NCBI Taxonomy" id="364733"/>
    <lineage>
        <taxon>Eukaryota</taxon>
        <taxon>Fungi</taxon>
        <taxon>Dikarya</taxon>
        <taxon>Ascomycota</taxon>
        <taxon>Pezizomycotina</taxon>
        <taxon>Eurotiomycetes</taxon>
        <taxon>Chaetothyriomycetidae</taxon>
        <taxon>Verrucariales</taxon>
        <taxon>Verrucariaceae</taxon>
        <taxon>Endocarpon</taxon>
    </lineage>
</organism>
<feature type="compositionally biased region" description="Polar residues" evidence="5">
    <location>
        <begin position="225"/>
        <end position="238"/>
    </location>
</feature>
<feature type="region of interest" description="Disordered" evidence="5">
    <location>
        <begin position="1"/>
        <end position="50"/>
    </location>
</feature>
<dbReference type="GO" id="GO:0008270">
    <property type="term" value="F:zinc ion binding"/>
    <property type="evidence" value="ECO:0007669"/>
    <property type="project" value="UniProtKB-KW"/>
</dbReference>
<dbReference type="SMART" id="SM00064">
    <property type="entry name" value="FYVE"/>
    <property type="match status" value="1"/>
</dbReference>
<keyword evidence="3" id="KW-0862">Zinc</keyword>
<keyword evidence="2 4" id="KW-0863">Zinc-finger</keyword>
<dbReference type="InterPro" id="IPR013083">
    <property type="entry name" value="Znf_RING/FYVE/PHD"/>
</dbReference>
<evidence type="ECO:0000256" key="4">
    <source>
        <dbReference type="PROSITE-ProRule" id="PRU00091"/>
    </source>
</evidence>